<gene>
    <name evidence="12" type="ORF">D3Z33_10625</name>
</gene>
<evidence type="ECO:0000256" key="8">
    <source>
        <dbReference type="ARBA" id="ARBA00038435"/>
    </source>
</evidence>
<dbReference type="GO" id="GO:0005886">
    <property type="term" value="C:plasma membrane"/>
    <property type="evidence" value="ECO:0007669"/>
    <property type="project" value="UniProtKB-SubCell"/>
</dbReference>
<dbReference type="Pfam" id="PF03553">
    <property type="entry name" value="Na_H_antiporter"/>
    <property type="match status" value="1"/>
</dbReference>
<keyword evidence="2" id="KW-0813">Transport</keyword>
<organism evidence="12 13">
    <name type="scientific">Senegalia massiliensis</name>
    <dbReference type="NCBI Taxonomy" id="1720316"/>
    <lineage>
        <taxon>Bacteria</taxon>
        <taxon>Bacillati</taxon>
        <taxon>Bacillota</taxon>
        <taxon>Clostridia</taxon>
        <taxon>Eubacteriales</taxon>
        <taxon>Clostridiaceae</taxon>
        <taxon>Senegalia</taxon>
    </lineage>
</organism>
<dbReference type="OrthoDB" id="9762978at2"/>
<evidence type="ECO:0000256" key="3">
    <source>
        <dbReference type="ARBA" id="ARBA00022449"/>
    </source>
</evidence>
<evidence type="ECO:0000259" key="11">
    <source>
        <dbReference type="Pfam" id="PF03553"/>
    </source>
</evidence>
<dbReference type="Proteomes" id="UP000467132">
    <property type="component" value="Unassembled WGS sequence"/>
</dbReference>
<evidence type="ECO:0000256" key="9">
    <source>
        <dbReference type="SAM" id="MobiDB-lite"/>
    </source>
</evidence>
<evidence type="ECO:0000256" key="6">
    <source>
        <dbReference type="ARBA" id="ARBA00022989"/>
    </source>
</evidence>
<comment type="subcellular location">
    <subcellularLocation>
        <location evidence="1">Cell membrane</location>
        <topology evidence="1">Multi-pass membrane protein</topology>
    </subcellularLocation>
</comment>
<dbReference type="PANTHER" id="PTHR33451:SF5">
    <property type="entry name" value="NA+_H+ ANTIPORTER"/>
    <property type="match status" value="1"/>
</dbReference>
<keyword evidence="5 10" id="KW-0812">Transmembrane</keyword>
<keyword evidence="4" id="KW-1003">Cell membrane</keyword>
<feature type="compositionally biased region" description="Basic and acidic residues" evidence="9">
    <location>
        <begin position="485"/>
        <end position="496"/>
    </location>
</feature>
<dbReference type="AlphaFoldDB" id="A0A845QYF3"/>
<feature type="transmembrane region" description="Helical" evidence="10">
    <location>
        <begin position="420"/>
        <end position="438"/>
    </location>
</feature>
<feature type="transmembrane region" description="Helical" evidence="10">
    <location>
        <begin position="187"/>
        <end position="209"/>
    </location>
</feature>
<accession>A0A845QYF3</accession>
<keyword evidence="7 10" id="KW-0472">Membrane</keyword>
<evidence type="ECO:0000256" key="2">
    <source>
        <dbReference type="ARBA" id="ARBA00022448"/>
    </source>
</evidence>
<sequence length="506" mass="53635">MNFFVGFLKFSPVFLMAGLMIAKFDALIAAPIATIYAAIVAYATEKFSFNDLLDSAVENVKEMQLVFFILMAAYAMAEAFMATGVGAAIINSALTLGLNGKTVAVTGLIVTGILSVATGTSWGTFAASAPIFLWLNHIVGGDLMLTTAAVAGGACFGDNIGLISDTTVVSSGIHKVEVIHRIRHQGVWSVSCLLLAAIVIFIVGAGMGLPDVVGNAGDAINQIPEEVWSNLNAERPSAVTLLNQVQDGVPFYMVIPLILVIGVAIKGLPTLACLGIGIISSLILGLFAGTVTSITGDDGFLKLMMTGFADAGSWVIVMMMWVGAFGGIMAKMNAFAPLSNFISRNITKVRQLMFANGLLSIAGNAALSDEMAQIVTIGPIMKNLTDENVEASEEDMYKLRLRNATFNDALGVFGSQLIPWHVYMSFYVGIATAVYPLAKFSAIDIIKYNFMAMIAVSSILILTLTGLDRFVPLFGIPSEPDVKIKKQSEKGSKEEFTSTNKAAAGK</sequence>
<keyword evidence="13" id="KW-1185">Reference proteome</keyword>
<dbReference type="EMBL" id="QXXA01000011">
    <property type="protein sequence ID" value="NBI07301.1"/>
    <property type="molecule type" value="Genomic_DNA"/>
</dbReference>
<evidence type="ECO:0000256" key="1">
    <source>
        <dbReference type="ARBA" id="ARBA00004651"/>
    </source>
</evidence>
<keyword evidence="6 10" id="KW-1133">Transmembrane helix</keyword>
<evidence type="ECO:0000256" key="7">
    <source>
        <dbReference type="ARBA" id="ARBA00023136"/>
    </source>
</evidence>
<feature type="transmembrane region" description="Helical" evidence="10">
    <location>
        <begin position="65"/>
        <end position="90"/>
    </location>
</feature>
<proteinExistence type="inferred from homology"/>
<feature type="transmembrane region" description="Helical" evidence="10">
    <location>
        <begin position="102"/>
        <end position="135"/>
    </location>
</feature>
<protein>
    <submittedName>
        <fullName evidence="12">Na+/H+ antiporter NhaC family protein</fullName>
    </submittedName>
</protein>
<feature type="transmembrane region" description="Helical" evidence="10">
    <location>
        <begin position="450"/>
        <end position="467"/>
    </location>
</feature>
<dbReference type="InterPro" id="IPR052180">
    <property type="entry name" value="NhaC_Na-H+_Antiporter"/>
</dbReference>
<comment type="similarity">
    <text evidence="8">Belongs to the NhaC Na(+)/H(+) (TC 2.A.35) antiporter family.</text>
</comment>
<dbReference type="GO" id="GO:0015297">
    <property type="term" value="F:antiporter activity"/>
    <property type="evidence" value="ECO:0007669"/>
    <property type="project" value="UniProtKB-KW"/>
</dbReference>
<evidence type="ECO:0000256" key="4">
    <source>
        <dbReference type="ARBA" id="ARBA00022475"/>
    </source>
</evidence>
<feature type="domain" description="Na+/H+ antiporter NhaC-like C-terminal" evidence="11">
    <location>
        <begin position="14"/>
        <end position="181"/>
    </location>
</feature>
<dbReference type="PANTHER" id="PTHR33451">
    <property type="entry name" value="MALATE-2H(+)/NA(+)-LACTATE ANTIPORTER"/>
    <property type="match status" value="1"/>
</dbReference>
<evidence type="ECO:0000256" key="10">
    <source>
        <dbReference type="SAM" id="Phobius"/>
    </source>
</evidence>
<dbReference type="InterPro" id="IPR018461">
    <property type="entry name" value="Na/H_Antiport_NhaC-like_C"/>
</dbReference>
<feature type="compositionally biased region" description="Polar residues" evidence="9">
    <location>
        <begin position="497"/>
        <end position="506"/>
    </location>
</feature>
<feature type="transmembrane region" description="Helical" evidence="10">
    <location>
        <begin position="311"/>
        <end position="330"/>
    </location>
</feature>
<feature type="transmembrane region" description="Helical" evidence="10">
    <location>
        <begin position="272"/>
        <end position="291"/>
    </location>
</feature>
<evidence type="ECO:0000256" key="5">
    <source>
        <dbReference type="ARBA" id="ARBA00022692"/>
    </source>
</evidence>
<comment type="caution">
    <text evidence="12">The sequence shown here is derived from an EMBL/GenBank/DDBJ whole genome shotgun (WGS) entry which is preliminary data.</text>
</comment>
<feature type="transmembrane region" description="Helical" evidence="10">
    <location>
        <begin position="249"/>
        <end position="265"/>
    </location>
</feature>
<name>A0A845QYF3_9CLOT</name>
<feature type="region of interest" description="Disordered" evidence="9">
    <location>
        <begin position="485"/>
        <end position="506"/>
    </location>
</feature>
<keyword evidence="3" id="KW-0050">Antiport</keyword>
<evidence type="ECO:0000313" key="13">
    <source>
        <dbReference type="Proteomes" id="UP000467132"/>
    </source>
</evidence>
<feature type="transmembrane region" description="Helical" evidence="10">
    <location>
        <begin position="20"/>
        <end position="44"/>
    </location>
</feature>
<evidence type="ECO:0000313" key="12">
    <source>
        <dbReference type="EMBL" id="NBI07301.1"/>
    </source>
</evidence>
<reference evidence="12 13" key="1">
    <citation type="submission" date="2018-08" db="EMBL/GenBank/DDBJ databases">
        <title>Murine metabolic-syndrome-specific gut microbial biobank.</title>
        <authorList>
            <person name="Liu C."/>
        </authorList>
    </citation>
    <scope>NUCLEOTIDE SEQUENCE [LARGE SCALE GENOMIC DNA]</scope>
    <source>
        <strain evidence="12 13">583</strain>
    </source>
</reference>